<dbReference type="GO" id="GO:0005524">
    <property type="term" value="F:ATP binding"/>
    <property type="evidence" value="ECO:0007669"/>
    <property type="project" value="InterPro"/>
</dbReference>
<gene>
    <name evidence="6" type="ORF">COLO4_28444</name>
</gene>
<feature type="region of interest" description="Disordered" evidence="5">
    <location>
        <begin position="1"/>
        <end position="31"/>
    </location>
</feature>
<dbReference type="GO" id="GO:0042626">
    <property type="term" value="F:ATPase-coupled transmembrane transporter activity"/>
    <property type="evidence" value="ECO:0007669"/>
    <property type="project" value="TreeGrafter"/>
</dbReference>
<dbReference type="STRING" id="93759.A0A1R3HKR4"/>
<reference evidence="7" key="1">
    <citation type="submission" date="2013-09" db="EMBL/GenBank/DDBJ databases">
        <title>Corchorus olitorius genome sequencing.</title>
        <authorList>
            <person name="Alam M."/>
            <person name="Haque M.S."/>
            <person name="Islam M.S."/>
            <person name="Emdad E.M."/>
            <person name="Islam M.M."/>
            <person name="Ahmed B."/>
            <person name="Halim A."/>
            <person name="Hossen Q.M.M."/>
            <person name="Hossain M.Z."/>
            <person name="Ahmed R."/>
            <person name="Khan M.M."/>
            <person name="Islam R."/>
            <person name="Rashid M.M."/>
            <person name="Khan S.A."/>
            <person name="Rahman M.S."/>
            <person name="Alam M."/>
            <person name="Yahiya A.S."/>
            <person name="Khan M.S."/>
            <person name="Azam M.S."/>
            <person name="Haque T."/>
            <person name="Lashkar M.Z.H."/>
            <person name="Akhand A.I."/>
            <person name="Morshed G."/>
            <person name="Roy S."/>
            <person name="Uddin K.S."/>
            <person name="Rabeya T."/>
            <person name="Hossain A.S."/>
            <person name="Chowdhury A."/>
            <person name="Snigdha A.R."/>
            <person name="Mortoza M.S."/>
            <person name="Matin S.A."/>
            <person name="Hoque S.M.E."/>
            <person name="Islam M.K."/>
            <person name="Roy D.K."/>
            <person name="Haider R."/>
            <person name="Moosa M.M."/>
            <person name="Elias S.M."/>
            <person name="Hasan A.M."/>
            <person name="Jahan S."/>
            <person name="Shafiuddin M."/>
            <person name="Mahmood N."/>
            <person name="Shommy N.S."/>
        </authorList>
    </citation>
    <scope>NUCLEOTIDE SEQUENCE [LARGE SCALE GENOMIC DNA]</scope>
    <source>
        <strain evidence="7">cv. O-4</strain>
    </source>
</reference>
<organism evidence="6 7">
    <name type="scientific">Corchorus olitorius</name>
    <dbReference type="NCBI Taxonomy" id="93759"/>
    <lineage>
        <taxon>Eukaryota</taxon>
        <taxon>Viridiplantae</taxon>
        <taxon>Streptophyta</taxon>
        <taxon>Embryophyta</taxon>
        <taxon>Tracheophyta</taxon>
        <taxon>Spermatophyta</taxon>
        <taxon>Magnoliopsida</taxon>
        <taxon>eudicotyledons</taxon>
        <taxon>Gunneridae</taxon>
        <taxon>Pentapetalae</taxon>
        <taxon>rosids</taxon>
        <taxon>malvids</taxon>
        <taxon>Malvales</taxon>
        <taxon>Malvaceae</taxon>
        <taxon>Grewioideae</taxon>
        <taxon>Apeibeae</taxon>
        <taxon>Corchorus</taxon>
    </lineage>
</organism>
<keyword evidence="3" id="KW-1133">Transmembrane helix</keyword>
<name>A0A1R3HKR4_9ROSI</name>
<evidence type="ECO:0000313" key="7">
    <source>
        <dbReference type="Proteomes" id="UP000187203"/>
    </source>
</evidence>
<evidence type="ECO:0000256" key="2">
    <source>
        <dbReference type="ARBA" id="ARBA00022692"/>
    </source>
</evidence>
<dbReference type="PANTHER" id="PTHR24222:SF63">
    <property type="entry name" value="ATP BINDING CASSETTE SUBFAMILY B"/>
    <property type="match status" value="1"/>
</dbReference>
<evidence type="ECO:0000256" key="4">
    <source>
        <dbReference type="ARBA" id="ARBA00023136"/>
    </source>
</evidence>
<evidence type="ECO:0000256" key="5">
    <source>
        <dbReference type="SAM" id="MobiDB-lite"/>
    </source>
</evidence>
<dbReference type="InterPro" id="IPR039421">
    <property type="entry name" value="Type_1_exporter"/>
</dbReference>
<dbReference type="GO" id="GO:0005886">
    <property type="term" value="C:plasma membrane"/>
    <property type="evidence" value="ECO:0007669"/>
    <property type="project" value="TreeGrafter"/>
</dbReference>
<sequence>MASGNIGLNGHTASTSKRQEEVGEGKQDSESKIQVTYQRVPFYKLFAFADSTDKLLMMMGTIGGIGNGVCMPIMTILFGDLIDSFGQNQHNDKVVDFVSK</sequence>
<dbReference type="AlphaFoldDB" id="A0A1R3HKR4"/>
<dbReference type="Gene3D" id="1.20.1560.10">
    <property type="entry name" value="ABC transporter type 1, transmembrane domain"/>
    <property type="match status" value="1"/>
</dbReference>
<dbReference type="InterPro" id="IPR036640">
    <property type="entry name" value="ABC1_TM_sf"/>
</dbReference>
<dbReference type="PANTHER" id="PTHR24222">
    <property type="entry name" value="ABC TRANSPORTER B FAMILY"/>
    <property type="match status" value="1"/>
</dbReference>
<evidence type="ECO:0000256" key="3">
    <source>
        <dbReference type="ARBA" id="ARBA00022989"/>
    </source>
</evidence>
<comment type="subcellular location">
    <subcellularLocation>
        <location evidence="1">Membrane</location>
        <topology evidence="1">Multi-pass membrane protein</topology>
    </subcellularLocation>
</comment>
<comment type="caution">
    <text evidence="6">The sequence shown here is derived from an EMBL/GenBank/DDBJ whole genome shotgun (WGS) entry which is preliminary data.</text>
</comment>
<evidence type="ECO:0000256" key="1">
    <source>
        <dbReference type="ARBA" id="ARBA00004141"/>
    </source>
</evidence>
<accession>A0A1R3HKR4</accession>
<feature type="compositionally biased region" description="Basic and acidic residues" evidence="5">
    <location>
        <begin position="17"/>
        <end position="31"/>
    </location>
</feature>
<feature type="non-terminal residue" evidence="6">
    <location>
        <position position="100"/>
    </location>
</feature>
<dbReference type="Proteomes" id="UP000187203">
    <property type="component" value="Unassembled WGS sequence"/>
</dbReference>
<keyword evidence="4" id="KW-0472">Membrane</keyword>
<protein>
    <submittedName>
        <fullName evidence="6">ABC transporter B family member 11</fullName>
    </submittedName>
</protein>
<evidence type="ECO:0000313" key="6">
    <source>
        <dbReference type="EMBL" id="OMO70910.1"/>
    </source>
</evidence>
<dbReference type="OrthoDB" id="1742190at2759"/>
<dbReference type="EMBL" id="AWUE01019939">
    <property type="protein sequence ID" value="OMO70910.1"/>
    <property type="molecule type" value="Genomic_DNA"/>
</dbReference>
<keyword evidence="7" id="KW-1185">Reference proteome</keyword>
<proteinExistence type="predicted"/>
<keyword evidence="2" id="KW-0812">Transmembrane</keyword>